<keyword evidence="2" id="KW-1185">Reference proteome</keyword>
<gene>
    <name evidence="1" type="ORF">F6X51_02475</name>
</gene>
<reference evidence="1 2" key="1">
    <citation type="submission" date="2019-09" db="EMBL/GenBank/DDBJ databases">
        <title>YIM 132548 draft genome.</title>
        <authorList>
            <person name="Jiang L."/>
        </authorList>
    </citation>
    <scope>NUCLEOTIDE SEQUENCE [LARGE SCALE GENOMIC DNA]</scope>
    <source>
        <strain evidence="1 2">YIM 132548</strain>
    </source>
</reference>
<accession>A0A6N6MXX8</accession>
<dbReference type="AlphaFoldDB" id="A0A6N6MXX8"/>
<sequence>MLPCLDGTAAGARRRRKRP</sequence>
<dbReference type="Proteomes" id="UP000441523">
    <property type="component" value="Unassembled WGS sequence"/>
</dbReference>
<comment type="caution">
    <text evidence="1">The sequence shown here is derived from an EMBL/GenBank/DDBJ whole genome shotgun (WGS) entry which is preliminary data.</text>
</comment>
<organism evidence="1 2">
    <name type="scientific">Methylobacterium planeticum</name>
    <dbReference type="NCBI Taxonomy" id="2615211"/>
    <lineage>
        <taxon>Bacteria</taxon>
        <taxon>Pseudomonadati</taxon>
        <taxon>Pseudomonadota</taxon>
        <taxon>Alphaproteobacteria</taxon>
        <taxon>Hyphomicrobiales</taxon>
        <taxon>Methylobacteriaceae</taxon>
        <taxon>Methylobacterium</taxon>
    </lineage>
</organism>
<evidence type="ECO:0000313" key="1">
    <source>
        <dbReference type="EMBL" id="KAB1075789.1"/>
    </source>
</evidence>
<proteinExistence type="predicted"/>
<dbReference type="EMBL" id="VZZJ01000002">
    <property type="protein sequence ID" value="KAB1075789.1"/>
    <property type="molecule type" value="Genomic_DNA"/>
</dbReference>
<protein>
    <submittedName>
        <fullName evidence="1">Uncharacterized protein</fullName>
    </submittedName>
</protein>
<name>A0A6N6MXX8_9HYPH</name>
<evidence type="ECO:0000313" key="2">
    <source>
        <dbReference type="Proteomes" id="UP000441523"/>
    </source>
</evidence>